<protein>
    <submittedName>
        <fullName evidence="5">Uncharacterized protein</fullName>
    </submittedName>
</protein>
<dbReference type="PANTHER" id="PTHR19134">
    <property type="entry name" value="RECEPTOR-TYPE TYROSINE-PROTEIN PHOSPHATASE"/>
    <property type="match status" value="1"/>
</dbReference>
<sequence>MHIDEVTTTSLPLVSTQKLDQTTSRGVIVTEELPTTTEFPESSTHQISSESTSTLVTNEDTTSAFTETTTFTEQGITTDFLPKFSTEINTESPSTKTSIDISTSDGGTTTEFSPKTTFTVEQTTYNDLRFSKGMKFTEESSMVTEIMKDSTAETDVETSTSIQSESTQAVAKRVTIPVVEETTVAKEEGTTSGFTTESSLRITVTNVTGATSTAILSSFQNSSDAMQKHEQSTENLAINLTTLRLNTLYVTEVPGSSGTTNEPITSDDNGHSSELEGGSGTIVAIVISCVGGVCLVALACLLVVMRNRQKRFNYGQRCKPVSMDQYSVDSVSVFSSVRRKGVIRHSKRSYGNPAFEDPVCLSHPLNFPAISKFAANTEDVEAEFNDIPQIVARTSELPEGCETKNRFANVIPLPESRVFLTPMAGYPNSDYINANYVTGPKNTRKYYIACQAPMSNTVDDFWRMIWEQQCKVILMLTHLFENGAERCFDYLPPSEVLDCHRLFGDYQVTLKKREVKEKYIISSLQLKNMVSNSWREVTHFWYMGWPEKGVPVESNSIIAFLIEARSYMKSATIDKVVLKPDVNGTCSPEINPVVVHCSPGTGRTGTAITCDIAIREFEQTRQVDIPKIVYRIRRDRANAVQTKEQYAFIYKVIALYATKLAGGSLESI</sequence>
<dbReference type="InterPro" id="IPR016130">
    <property type="entry name" value="Tyr_Pase_AS"/>
</dbReference>
<evidence type="ECO:0000313" key="5">
    <source>
        <dbReference type="EMBL" id="KAK9871226.1"/>
    </source>
</evidence>
<dbReference type="FunFam" id="3.90.190.10:FF:000098">
    <property type="entry name" value="Protein-tryrosine phosphatase"/>
    <property type="match status" value="1"/>
</dbReference>
<dbReference type="InterPro" id="IPR000387">
    <property type="entry name" value="Tyr_Pase_dom"/>
</dbReference>
<keyword evidence="2" id="KW-1133">Transmembrane helix</keyword>
<dbReference type="SUPFAM" id="SSF52799">
    <property type="entry name" value="(Phosphotyrosine protein) phosphatases II"/>
    <property type="match status" value="1"/>
</dbReference>
<dbReference type="SMART" id="SM00404">
    <property type="entry name" value="PTPc_motif"/>
    <property type="match status" value="1"/>
</dbReference>
<evidence type="ECO:0000259" key="4">
    <source>
        <dbReference type="PROSITE" id="PS50056"/>
    </source>
</evidence>
<proteinExistence type="predicted"/>
<dbReference type="PROSITE" id="PS50055">
    <property type="entry name" value="TYR_PHOSPHATASE_PTP"/>
    <property type="match status" value="1"/>
</dbReference>
<keyword evidence="2" id="KW-0472">Membrane</keyword>
<dbReference type="GO" id="GO:0009653">
    <property type="term" value="P:anatomical structure morphogenesis"/>
    <property type="evidence" value="ECO:0007669"/>
    <property type="project" value="UniProtKB-ARBA"/>
</dbReference>
<dbReference type="InterPro" id="IPR000242">
    <property type="entry name" value="PTP_cat"/>
</dbReference>
<dbReference type="PRINTS" id="PR00700">
    <property type="entry name" value="PRTYPHPHTASE"/>
</dbReference>
<dbReference type="EMBL" id="JARQZJ010000005">
    <property type="protein sequence ID" value="KAK9871226.1"/>
    <property type="molecule type" value="Genomic_DNA"/>
</dbReference>
<evidence type="ECO:0000256" key="2">
    <source>
        <dbReference type="SAM" id="Phobius"/>
    </source>
</evidence>
<feature type="compositionally biased region" description="Low complexity" evidence="1">
    <location>
        <begin position="92"/>
        <end position="113"/>
    </location>
</feature>
<dbReference type="PROSITE" id="PS00383">
    <property type="entry name" value="TYR_PHOSPHATASE_1"/>
    <property type="match status" value="1"/>
</dbReference>
<dbReference type="GO" id="GO:0048666">
    <property type="term" value="P:neuron development"/>
    <property type="evidence" value="ECO:0007669"/>
    <property type="project" value="UniProtKB-ARBA"/>
</dbReference>
<organism evidence="5 6">
    <name type="scientific">Henosepilachna vigintioctopunctata</name>
    <dbReference type="NCBI Taxonomy" id="420089"/>
    <lineage>
        <taxon>Eukaryota</taxon>
        <taxon>Metazoa</taxon>
        <taxon>Ecdysozoa</taxon>
        <taxon>Arthropoda</taxon>
        <taxon>Hexapoda</taxon>
        <taxon>Insecta</taxon>
        <taxon>Pterygota</taxon>
        <taxon>Neoptera</taxon>
        <taxon>Endopterygota</taxon>
        <taxon>Coleoptera</taxon>
        <taxon>Polyphaga</taxon>
        <taxon>Cucujiformia</taxon>
        <taxon>Coccinelloidea</taxon>
        <taxon>Coccinellidae</taxon>
        <taxon>Epilachninae</taxon>
        <taxon>Epilachnini</taxon>
        <taxon>Henosepilachna</taxon>
    </lineage>
</organism>
<feature type="domain" description="Tyrosine-protein phosphatase" evidence="3">
    <location>
        <begin position="404"/>
        <end position="656"/>
    </location>
</feature>
<dbReference type="Proteomes" id="UP001431783">
    <property type="component" value="Unassembled WGS sequence"/>
</dbReference>
<dbReference type="PROSITE" id="PS50056">
    <property type="entry name" value="TYR_PHOSPHATASE_2"/>
    <property type="match status" value="1"/>
</dbReference>
<feature type="transmembrane region" description="Helical" evidence="2">
    <location>
        <begin position="282"/>
        <end position="304"/>
    </location>
</feature>
<dbReference type="SMART" id="SM00194">
    <property type="entry name" value="PTPc"/>
    <property type="match status" value="1"/>
</dbReference>
<feature type="domain" description="Tyrosine specific protein phosphatases" evidence="4">
    <location>
        <begin position="558"/>
        <end position="647"/>
    </location>
</feature>
<dbReference type="InterPro" id="IPR050348">
    <property type="entry name" value="Protein-Tyr_Phosphatase"/>
</dbReference>
<dbReference type="CDD" id="cd00047">
    <property type="entry name" value="PTPc"/>
    <property type="match status" value="1"/>
</dbReference>
<accession>A0AAW1TJP2</accession>
<dbReference type="PANTHER" id="PTHR19134:SF544">
    <property type="entry name" value="IP14232P"/>
    <property type="match status" value="1"/>
</dbReference>
<feature type="region of interest" description="Disordered" evidence="1">
    <location>
        <begin position="254"/>
        <end position="273"/>
    </location>
</feature>
<dbReference type="AlphaFoldDB" id="A0AAW1TJP2"/>
<evidence type="ECO:0000259" key="3">
    <source>
        <dbReference type="PROSITE" id="PS50055"/>
    </source>
</evidence>
<gene>
    <name evidence="5" type="ORF">WA026_011500</name>
</gene>
<feature type="region of interest" description="Disordered" evidence="1">
    <location>
        <begin position="36"/>
        <end position="59"/>
    </location>
</feature>
<dbReference type="Pfam" id="PF00102">
    <property type="entry name" value="Y_phosphatase"/>
    <property type="match status" value="1"/>
</dbReference>
<dbReference type="InterPro" id="IPR029021">
    <property type="entry name" value="Prot-tyrosine_phosphatase-like"/>
</dbReference>
<keyword evidence="2" id="KW-0812">Transmembrane</keyword>
<dbReference type="GO" id="GO:0004725">
    <property type="term" value="F:protein tyrosine phosphatase activity"/>
    <property type="evidence" value="ECO:0007669"/>
    <property type="project" value="InterPro"/>
</dbReference>
<comment type="caution">
    <text evidence="5">The sequence shown here is derived from an EMBL/GenBank/DDBJ whole genome shotgun (WGS) entry which is preliminary data.</text>
</comment>
<dbReference type="Gene3D" id="3.90.190.10">
    <property type="entry name" value="Protein tyrosine phosphatase superfamily"/>
    <property type="match status" value="1"/>
</dbReference>
<keyword evidence="6" id="KW-1185">Reference proteome</keyword>
<feature type="compositionally biased region" description="Polar residues" evidence="1">
    <location>
        <begin position="254"/>
        <end position="267"/>
    </location>
</feature>
<reference evidence="5 6" key="1">
    <citation type="submission" date="2023-03" db="EMBL/GenBank/DDBJ databases">
        <title>Genome insight into feeding habits of ladybird beetles.</title>
        <authorList>
            <person name="Li H.-S."/>
            <person name="Huang Y.-H."/>
            <person name="Pang H."/>
        </authorList>
    </citation>
    <scope>NUCLEOTIDE SEQUENCE [LARGE SCALE GENOMIC DNA]</scope>
    <source>
        <strain evidence="5">SYSU_2023b</strain>
        <tissue evidence="5">Whole body</tissue>
    </source>
</reference>
<dbReference type="InterPro" id="IPR003595">
    <property type="entry name" value="Tyr_Pase_cat"/>
</dbReference>
<name>A0AAW1TJP2_9CUCU</name>
<evidence type="ECO:0000256" key="1">
    <source>
        <dbReference type="SAM" id="MobiDB-lite"/>
    </source>
</evidence>
<feature type="region of interest" description="Disordered" evidence="1">
    <location>
        <begin position="88"/>
        <end position="113"/>
    </location>
</feature>
<evidence type="ECO:0000313" key="6">
    <source>
        <dbReference type="Proteomes" id="UP001431783"/>
    </source>
</evidence>